<dbReference type="Proteomes" id="UP000193719">
    <property type="component" value="Unassembled WGS sequence"/>
</dbReference>
<dbReference type="AlphaFoldDB" id="A0A1Y1V5R7"/>
<keyword evidence="2" id="KW-1133">Transmembrane helix</keyword>
<reference evidence="3 4" key="2">
    <citation type="submission" date="2016-08" db="EMBL/GenBank/DDBJ databases">
        <title>Pervasive Adenine N6-methylation of Active Genes in Fungi.</title>
        <authorList>
            <consortium name="DOE Joint Genome Institute"/>
            <person name="Mondo S.J."/>
            <person name="Dannebaum R.O."/>
            <person name="Kuo R.C."/>
            <person name="Labutti K."/>
            <person name="Haridas S."/>
            <person name="Kuo A."/>
            <person name="Salamov A."/>
            <person name="Ahrendt S.R."/>
            <person name="Lipzen A."/>
            <person name="Sullivan W."/>
            <person name="Andreopoulos W.B."/>
            <person name="Clum A."/>
            <person name="Lindquist E."/>
            <person name="Daum C."/>
            <person name="Ramamoorthy G.K."/>
            <person name="Gryganskyi A."/>
            <person name="Culley D."/>
            <person name="Magnuson J.K."/>
            <person name="James T.Y."/>
            <person name="O'Malley M.A."/>
            <person name="Stajich J.E."/>
            <person name="Spatafora J.W."/>
            <person name="Visel A."/>
            <person name="Grigoriev I.V."/>
        </authorList>
    </citation>
    <scope>NUCLEOTIDE SEQUENCE [LARGE SCALE GENOMIC DNA]</scope>
    <source>
        <strain evidence="4">finn</strain>
    </source>
</reference>
<dbReference type="InterPro" id="IPR025659">
    <property type="entry name" value="Tubby-like_C"/>
</dbReference>
<reference evidence="3 4" key="1">
    <citation type="submission" date="2016-08" db="EMBL/GenBank/DDBJ databases">
        <title>Genomes of anaerobic fungi encode conserved fungal cellulosomes for biomass hydrolysis.</title>
        <authorList>
            <consortium name="DOE Joint Genome Institute"/>
            <person name="Haitjema C.H."/>
            <person name="Gilmore S.P."/>
            <person name="Henske J.K."/>
            <person name="Solomon K.V."/>
            <person name="De Groot R."/>
            <person name="Kuo A."/>
            <person name="Mondo S.J."/>
            <person name="Salamov A.A."/>
            <person name="Labutti K."/>
            <person name="Zhao Z."/>
            <person name="Chiniquy J."/>
            <person name="Barry K."/>
            <person name="Brewer H.M."/>
            <person name="Purvine S.O."/>
            <person name="Wright A.T."/>
            <person name="Boxma B."/>
            <person name="Van Alen T."/>
            <person name="Hackstein J.H."/>
            <person name="Baker S.E."/>
            <person name="Grigoriev I.V."/>
            <person name="O'Malley M.A."/>
        </authorList>
    </citation>
    <scope>NUCLEOTIDE SEQUENCE [LARGE SCALE GENOMIC DNA]</scope>
    <source>
        <strain evidence="4">finn</strain>
    </source>
</reference>
<comment type="caution">
    <text evidence="3">The sequence shown here is derived from an EMBL/GenBank/DDBJ whole genome shotgun (WGS) entry which is preliminary data.</text>
</comment>
<proteinExistence type="inferred from homology"/>
<gene>
    <name evidence="3" type="ORF">BCR36DRAFT_371854</name>
</gene>
<name>A0A1Y1V5R7_9FUNG</name>
<dbReference type="Pfam" id="PF04525">
    <property type="entry name" value="LOR"/>
    <property type="match status" value="1"/>
</dbReference>
<evidence type="ECO:0000256" key="2">
    <source>
        <dbReference type="SAM" id="Phobius"/>
    </source>
</evidence>
<dbReference type="EMBL" id="MCFH01000031">
    <property type="protein sequence ID" value="ORX47371.1"/>
    <property type="molecule type" value="Genomic_DNA"/>
</dbReference>
<dbReference type="SUPFAM" id="SSF54518">
    <property type="entry name" value="Tubby C-terminal domain-like"/>
    <property type="match status" value="1"/>
</dbReference>
<organism evidence="3 4">
    <name type="scientific">Piromyces finnis</name>
    <dbReference type="NCBI Taxonomy" id="1754191"/>
    <lineage>
        <taxon>Eukaryota</taxon>
        <taxon>Fungi</taxon>
        <taxon>Fungi incertae sedis</taxon>
        <taxon>Chytridiomycota</taxon>
        <taxon>Chytridiomycota incertae sedis</taxon>
        <taxon>Neocallimastigomycetes</taxon>
        <taxon>Neocallimastigales</taxon>
        <taxon>Neocallimastigaceae</taxon>
        <taxon>Piromyces</taxon>
    </lineage>
</organism>
<keyword evidence="2" id="KW-0812">Transmembrane</keyword>
<accession>A0A1Y1V5R7</accession>
<evidence type="ECO:0000313" key="3">
    <source>
        <dbReference type="EMBL" id="ORX47371.1"/>
    </source>
</evidence>
<dbReference type="OrthoDB" id="10441829at2759"/>
<keyword evidence="2" id="KW-0472">Membrane</keyword>
<sequence length="207" mass="24056">MPKDLEETPLNSNICVIDDKYVSEEKTTYYYKSTGKVLLDFHIEDANNEMLYKHKTSSFTGKSTLCDPNSNKVLFKFKSKTHLLKPNEIIITSMKDDKEIQTITCNFNDKFSFKCHKYEIEFFNMATEKKELIEIRCSTSFKDCSIYYGRKKENGVLICQFSSSKSCFSYDFKIVIVPGVDTLFILLIIIEILKCIKEEKDVIITTL</sequence>
<dbReference type="Gene3D" id="2.40.160.200">
    <property type="entry name" value="LURP1-related"/>
    <property type="match status" value="1"/>
</dbReference>
<dbReference type="InterPro" id="IPR038595">
    <property type="entry name" value="LOR_sf"/>
</dbReference>
<protein>
    <recommendedName>
        <fullName evidence="5">DUF567-domain-containing protein</fullName>
    </recommendedName>
</protein>
<evidence type="ECO:0000313" key="4">
    <source>
        <dbReference type="Proteomes" id="UP000193719"/>
    </source>
</evidence>
<feature type="transmembrane region" description="Helical" evidence="2">
    <location>
        <begin position="172"/>
        <end position="193"/>
    </location>
</feature>
<dbReference type="InterPro" id="IPR007612">
    <property type="entry name" value="LOR"/>
</dbReference>
<evidence type="ECO:0008006" key="5">
    <source>
        <dbReference type="Google" id="ProtNLM"/>
    </source>
</evidence>
<comment type="similarity">
    <text evidence="1">Belongs to the LOR family.</text>
</comment>
<evidence type="ECO:0000256" key="1">
    <source>
        <dbReference type="ARBA" id="ARBA00005437"/>
    </source>
</evidence>
<keyword evidence="4" id="KW-1185">Reference proteome</keyword>